<feature type="compositionally biased region" description="Polar residues" evidence="5">
    <location>
        <begin position="64"/>
        <end position="75"/>
    </location>
</feature>
<evidence type="ECO:0000256" key="2">
    <source>
        <dbReference type="ARBA" id="ARBA00023316"/>
    </source>
</evidence>
<proteinExistence type="inferred from homology"/>
<dbReference type="RefSeq" id="WP_281374394.1">
    <property type="nucleotide sequence ID" value="NZ_JACICC010000001.1"/>
</dbReference>
<dbReference type="InterPro" id="IPR036908">
    <property type="entry name" value="RlpA-like_sf"/>
</dbReference>
<evidence type="ECO:0000259" key="6">
    <source>
        <dbReference type="Pfam" id="PF03330"/>
    </source>
</evidence>
<dbReference type="EMBL" id="JACICC010000001">
    <property type="protein sequence ID" value="MBB3808090.1"/>
    <property type="molecule type" value="Genomic_DNA"/>
</dbReference>
<feature type="region of interest" description="Disordered" evidence="5">
    <location>
        <begin position="1"/>
        <end position="28"/>
    </location>
</feature>
<organism evidence="7 8">
    <name type="scientific">Pseudochelatococcus contaminans</name>
    <dbReference type="NCBI Taxonomy" id="1538103"/>
    <lineage>
        <taxon>Bacteria</taxon>
        <taxon>Pseudomonadati</taxon>
        <taxon>Pseudomonadota</taxon>
        <taxon>Alphaproteobacteria</taxon>
        <taxon>Hyphomicrobiales</taxon>
        <taxon>Chelatococcaceae</taxon>
        <taxon>Pseudochelatococcus</taxon>
    </lineage>
</organism>
<dbReference type="EC" id="4.2.2.-" evidence="3"/>
<dbReference type="GO" id="GO:0008932">
    <property type="term" value="F:lytic endotransglycosylase activity"/>
    <property type="evidence" value="ECO:0007669"/>
    <property type="project" value="UniProtKB-UniRule"/>
</dbReference>
<feature type="domain" description="RlpA-like protein double-psi beta-barrel" evidence="6">
    <location>
        <begin position="125"/>
        <end position="214"/>
    </location>
</feature>
<dbReference type="NCBIfam" id="TIGR00413">
    <property type="entry name" value="rlpA"/>
    <property type="match status" value="1"/>
</dbReference>
<sequence>MRDGPMRLTKRANITNHPENADEADASSVDKPRHIIHFPLSARTTLKVVAVSVVALGLANCSSAPRSTGLTSTQAKVDPKYGVKPSPRVVKSGNVPKGGGRAMVGKPYVVAGKKFTPNENENYVAVGTASWYGSQFHGRKTANGEVFDKYSFAAAHPTLPLPSYVRVTNLTNKRSMIVRVNDRGPFHGNRLIDLSKGAAEALDFHRQGTARVKVEYVGRASLGGSDDRKLLATLNADAPATIPASAPAAVPAPAPVMVASAEPPAPVVTEPAAPPAVVQETVRPTARTLVARPAEPEPSADTLVAGLPEPQAPAPSRRIVAPPQTMAFANPPQESPAVSPLTDLVREVSTSEANAPLPPSRPAELARRRTLLGTPTAAASETLQGAPAAAPTRRALVANLAAPAQREATDSSGVYFEPMPLSQLTPQRFVAFGGTTNGQPQ</sequence>
<feature type="region of interest" description="Disordered" evidence="5">
    <location>
        <begin position="292"/>
        <end position="318"/>
    </location>
</feature>
<protein>
    <recommendedName>
        <fullName evidence="3">Endolytic peptidoglycan transglycosylase RlpA</fullName>
        <ecNumber evidence="3">4.2.2.-</ecNumber>
    </recommendedName>
</protein>
<keyword evidence="2 3" id="KW-0961">Cell wall biogenesis/degradation</keyword>
<evidence type="ECO:0000313" key="8">
    <source>
        <dbReference type="Proteomes" id="UP000537592"/>
    </source>
</evidence>
<evidence type="ECO:0000256" key="3">
    <source>
        <dbReference type="HAMAP-Rule" id="MF_02071"/>
    </source>
</evidence>
<reference evidence="7 8" key="1">
    <citation type="submission" date="2020-08" db="EMBL/GenBank/DDBJ databases">
        <title>Genomic Encyclopedia of Type Strains, Phase IV (KMG-IV): sequencing the most valuable type-strain genomes for metagenomic binning, comparative biology and taxonomic classification.</title>
        <authorList>
            <person name="Goeker M."/>
        </authorList>
    </citation>
    <scope>NUCLEOTIDE SEQUENCE [LARGE SCALE GENOMIC DNA]</scope>
    <source>
        <strain evidence="7 8">DSM 28760</strain>
    </source>
</reference>
<dbReference type="CDD" id="cd22268">
    <property type="entry name" value="DPBB_RlpA-like"/>
    <property type="match status" value="1"/>
</dbReference>
<keyword evidence="8" id="KW-1185">Reference proteome</keyword>
<accession>A0A7W5Z116</accession>
<evidence type="ECO:0000256" key="1">
    <source>
        <dbReference type="ARBA" id="ARBA00023239"/>
    </source>
</evidence>
<dbReference type="GO" id="GO:0071555">
    <property type="term" value="P:cell wall organization"/>
    <property type="evidence" value="ECO:0007669"/>
    <property type="project" value="UniProtKB-KW"/>
</dbReference>
<comment type="function">
    <text evidence="3">Lytic transglycosylase with a strong preference for naked glycan strands that lack stem peptides.</text>
</comment>
<dbReference type="AlphaFoldDB" id="A0A7W5Z116"/>
<comment type="caution">
    <text evidence="7">The sequence shown here is derived from an EMBL/GenBank/DDBJ whole genome shotgun (WGS) entry which is preliminary data.</text>
</comment>
<keyword evidence="7" id="KW-0449">Lipoprotein</keyword>
<dbReference type="Pfam" id="PF03330">
    <property type="entry name" value="DPBB_1"/>
    <property type="match status" value="1"/>
</dbReference>
<keyword evidence="1 3" id="KW-0456">Lyase</keyword>
<dbReference type="Proteomes" id="UP000537592">
    <property type="component" value="Unassembled WGS sequence"/>
</dbReference>
<feature type="region of interest" description="Disordered" evidence="5">
    <location>
        <begin position="64"/>
        <end position="97"/>
    </location>
</feature>
<comment type="similarity">
    <text evidence="3 4">Belongs to the RlpA family.</text>
</comment>
<evidence type="ECO:0000313" key="7">
    <source>
        <dbReference type="EMBL" id="MBB3808090.1"/>
    </source>
</evidence>
<gene>
    <name evidence="3" type="primary">rlpA</name>
    <name evidence="7" type="ORF">FHS81_000144</name>
</gene>
<dbReference type="PANTHER" id="PTHR34183">
    <property type="entry name" value="ENDOLYTIC PEPTIDOGLYCAN TRANSGLYCOSYLASE RLPA"/>
    <property type="match status" value="1"/>
</dbReference>
<dbReference type="GO" id="GO:0000270">
    <property type="term" value="P:peptidoglycan metabolic process"/>
    <property type="evidence" value="ECO:0007669"/>
    <property type="project" value="UniProtKB-UniRule"/>
</dbReference>
<dbReference type="InterPro" id="IPR009009">
    <property type="entry name" value="RlpA-like_DPBB"/>
</dbReference>
<dbReference type="HAMAP" id="MF_02071">
    <property type="entry name" value="RlpA"/>
    <property type="match status" value="1"/>
</dbReference>
<dbReference type="PANTHER" id="PTHR34183:SF1">
    <property type="entry name" value="ENDOLYTIC PEPTIDOGLYCAN TRANSGLYCOSYLASE RLPA"/>
    <property type="match status" value="1"/>
</dbReference>
<dbReference type="SUPFAM" id="SSF50685">
    <property type="entry name" value="Barwin-like endoglucanases"/>
    <property type="match status" value="1"/>
</dbReference>
<name>A0A7W5Z116_9HYPH</name>
<dbReference type="Gene3D" id="2.40.40.10">
    <property type="entry name" value="RlpA-like domain"/>
    <property type="match status" value="1"/>
</dbReference>
<dbReference type="InterPro" id="IPR012997">
    <property type="entry name" value="RplA"/>
</dbReference>
<dbReference type="InterPro" id="IPR034718">
    <property type="entry name" value="RlpA"/>
</dbReference>
<evidence type="ECO:0000256" key="4">
    <source>
        <dbReference type="RuleBase" id="RU003495"/>
    </source>
</evidence>
<evidence type="ECO:0000256" key="5">
    <source>
        <dbReference type="SAM" id="MobiDB-lite"/>
    </source>
</evidence>